<dbReference type="Gene3D" id="3.40.50.150">
    <property type="entry name" value="Vaccinia Virus protein VP39"/>
    <property type="match status" value="1"/>
</dbReference>
<protein>
    <recommendedName>
        <fullName evidence="6">Ribosomal RNA small subunit methyltransferase H</fullName>
        <ecNumber evidence="6">2.1.1.199</ecNumber>
    </recommendedName>
    <alternativeName>
        <fullName evidence="6">16S rRNA m(4)C1402 methyltransferase</fullName>
    </alternativeName>
    <alternativeName>
        <fullName evidence="6">rRNA (cytosine-N(4)-)-methyltransferase RsmH</fullName>
    </alternativeName>
</protein>
<gene>
    <name evidence="6" type="primary">rsmH</name>
    <name evidence="7" type="ORF">UU16_C0001G0016</name>
</gene>
<evidence type="ECO:0000256" key="6">
    <source>
        <dbReference type="HAMAP-Rule" id="MF_01007"/>
    </source>
</evidence>
<comment type="subcellular location">
    <subcellularLocation>
        <location evidence="6">Cytoplasm</location>
    </subcellularLocation>
</comment>
<comment type="similarity">
    <text evidence="1 6">Belongs to the methyltransferase superfamily. RsmH family.</text>
</comment>
<evidence type="ECO:0000256" key="4">
    <source>
        <dbReference type="ARBA" id="ARBA00022679"/>
    </source>
</evidence>
<dbReference type="GO" id="GO:0005737">
    <property type="term" value="C:cytoplasm"/>
    <property type="evidence" value="ECO:0007669"/>
    <property type="project" value="UniProtKB-SubCell"/>
</dbReference>
<dbReference type="HAMAP" id="MF_01007">
    <property type="entry name" value="16SrRNA_methyltr_H"/>
    <property type="match status" value="1"/>
</dbReference>
<dbReference type="PANTHER" id="PTHR11265:SF0">
    <property type="entry name" value="12S RRNA N4-METHYLCYTIDINE METHYLTRANSFERASE"/>
    <property type="match status" value="1"/>
</dbReference>
<dbReference type="InterPro" id="IPR023397">
    <property type="entry name" value="SAM-dep_MeTrfase_MraW_recog"/>
</dbReference>
<feature type="binding site" evidence="6">
    <location>
        <position position="86"/>
    </location>
    <ligand>
        <name>S-adenosyl-L-methionine</name>
        <dbReference type="ChEBI" id="CHEBI:59789"/>
    </ligand>
</feature>
<feature type="binding site" evidence="6">
    <location>
        <begin position="43"/>
        <end position="45"/>
    </location>
    <ligand>
        <name>S-adenosyl-L-methionine</name>
        <dbReference type="ChEBI" id="CHEBI:59789"/>
    </ligand>
</feature>
<sequence>MNKKILASQSPGKYHESVMVDEVIKSLHVEKGLRYIDCTAGNGGHMEAILKMGGQVLGIDLDPAMLAISQKRLEKFKGFKLVQGNFVNIDRIARNNNWFPVNGILFDLGVSNIHLKDLERGFSFENPEALLDMRLNPDTQNVKGSDLLNILREDQLEDLFSISLDPGAAKWITGRVLHSRMEKPIETVGDMLEICEGLRTGKPGMSVATLPFLALRIAVNSELINLKEVLPKAFDLLKKDGRLVIISFHSGEDKIVKDFYKEKAGIGEGRMITFAPIRAGITEVDLNRRARSAKMRIVQKL</sequence>
<evidence type="ECO:0000256" key="3">
    <source>
        <dbReference type="ARBA" id="ARBA00022603"/>
    </source>
</evidence>
<proteinExistence type="inferred from homology"/>
<dbReference type="Proteomes" id="UP000034013">
    <property type="component" value="Unassembled WGS sequence"/>
</dbReference>
<evidence type="ECO:0000256" key="1">
    <source>
        <dbReference type="ARBA" id="ARBA00010396"/>
    </source>
</evidence>
<dbReference type="EMBL" id="LBZO01000001">
    <property type="protein sequence ID" value="KKR74365.1"/>
    <property type="molecule type" value="Genomic_DNA"/>
</dbReference>
<evidence type="ECO:0000313" key="8">
    <source>
        <dbReference type="Proteomes" id="UP000034013"/>
    </source>
</evidence>
<feature type="binding site" evidence="6">
    <location>
        <position position="114"/>
    </location>
    <ligand>
        <name>S-adenosyl-L-methionine</name>
        <dbReference type="ChEBI" id="CHEBI:59789"/>
    </ligand>
</feature>
<dbReference type="GO" id="GO:0071424">
    <property type="term" value="F:rRNA (cytosine-N4-)-methyltransferase activity"/>
    <property type="evidence" value="ECO:0007669"/>
    <property type="project" value="UniProtKB-UniRule"/>
</dbReference>
<dbReference type="Pfam" id="PF01795">
    <property type="entry name" value="Methyltransf_5"/>
    <property type="match status" value="1"/>
</dbReference>
<keyword evidence="5 6" id="KW-0949">S-adenosyl-L-methionine</keyword>
<dbReference type="PIRSF" id="PIRSF004486">
    <property type="entry name" value="MraW"/>
    <property type="match status" value="1"/>
</dbReference>
<dbReference type="EC" id="2.1.1.199" evidence="6"/>
<comment type="catalytic activity">
    <reaction evidence="6">
        <text>cytidine(1402) in 16S rRNA + S-adenosyl-L-methionine = N(4)-methylcytidine(1402) in 16S rRNA + S-adenosyl-L-homocysteine + H(+)</text>
        <dbReference type="Rhea" id="RHEA:42928"/>
        <dbReference type="Rhea" id="RHEA-COMP:10286"/>
        <dbReference type="Rhea" id="RHEA-COMP:10287"/>
        <dbReference type="ChEBI" id="CHEBI:15378"/>
        <dbReference type="ChEBI" id="CHEBI:57856"/>
        <dbReference type="ChEBI" id="CHEBI:59789"/>
        <dbReference type="ChEBI" id="CHEBI:74506"/>
        <dbReference type="ChEBI" id="CHEBI:82748"/>
        <dbReference type="EC" id="2.1.1.199"/>
    </reaction>
</comment>
<comment type="caution">
    <text evidence="7">The sequence shown here is derived from an EMBL/GenBank/DDBJ whole genome shotgun (WGS) entry which is preliminary data.</text>
</comment>
<comment type="function">
    <text evidence="6">Specifically methylates the N4 position of cytidine in position 1402 (C1402) of 16S rRNA.</text>
</comment>
<dbReference type="Gene3D" id="1.10.150.170">
    <property type="entry name" value="Putative methyltransferase TM0872, insert domain"/>
    <property type="match status" value="1"/>
</dbReference>
<dbReference type="GO" id="GO:0070475">
    <property type="term" value="P:rRNA base methylation"/>
    <property type="evidence" value="ECO:0007669"/>
    <property type="project" value="UniProtKB-UniRule"/>
</dbReference>
<dbReference type="InterPro" id="IPR002903">
    <property type="entry name" value="RsmH"/>
</dbReference>
<keyword evidence="3 6" id="KW-0489">Methyltransferase</keyword>
<accession>A0A0G0VQZ6</accession>
<dbReference type="SUPFAM" id="SSF81799">
    <property type="entry name" value="Putative methyltransferase TM0872, insert domain"/>
    <property type="match status" value="1"/>
</dbReference>
<reference evidence="7 8" key="1">
    <citation type="journal article" date="2015" name="Nature">
        <title>rRNA introns, odd ribosomes, and small enigmatic genomes across a large radiation of phyla.</title>
        <authorList>
            <person name="Brown C.T."/>
            <person name="Hug L.A."/>
            <person name="Thomas B.C."/>
            <person name="Sharon I."/>
            <person name="Castelle C.J."/>
            <person name="Singh A."/>
            <person name="Wilkins M.J."/>
            <person name="Williams K.H."/>
            <person name="Banfield J.F."/>
        </authorList>
    </citation>
    <scope>NUCLEOTIDE SEQUENCE [LARGE SCALE GENOMIC DNA]</scope>
</reference>
<keyword evidence="2 6" id="KW-0698">rRNA processing</keyword>
<dbReference type="InterPro" id="IPR029063">
    <property type="entry name" value="SAM-dependent_MTases_sf"/>
</dbReference>
<dbReference type="PANTHER" id="PTHR11265">
    <property type="entry name" value="S-ADENOSYL-METHYLTRANSFERASE MRAW"/>
    <property type="match status" value="1"/>
</dbReference>
<organism evidence="7 8">
    <name type="scientific">Candidatus Woesebacteria bacterium GW2011_GWA2_40_7</name>
    <dbReference type="NCBI Taxonomy" id="1618562"/>
    <lineage>
        <taxon>Bacteria</taxon>
        <taxon>Candidatus Woeseibacteriota</taxon>
    </lineage>
</organism>
<name>A0A0G0VQZ6_9BACT</name>
<feature type="binding site" evidence="6">
    <location>
        <position position="107"/>
    </location>
    <ligand>
        <name>S-adenosyl-L-methionine</name>
        <dbReference type="ChEBI" id="CHEBI:59789"/>
    </ligand>
</feature>
<feature type="binding site" evidence="6">
    <location>
        <position position="60"/>
    </location>
    <ligand>
        <name>S-adenosyl-L-methionine</name>
        <dbReference type="ChEBI" id="CHEBI:59789"/>
    </ligand>
</feature>
<keyword evidence="4 6" id="KW-0808">Transferase</keyword>
<dbReference type="PATRIC" id="fig|1618562.3.peg.16"/>
<keyword evidence="6" id="KW-0963">Cytoplasm</keyword>
<dbReference type="AlphaFoldDB" id="A0A0G0VQZ6"/>
<evidence type="ECO:0000256" key="2">
    <source>
        <dbReference type="ARBA" id="ARBA00022552"/>
    </source>
</evidence>
<dbReference type="NCBIfam" id="TIGR00006">
    <property type="entry name" value="16S rRNA (cytosine(1402)-N(4))-methyltransferase RsmH"/>
    <property type="match status" value="1"/>
</dbReference>
<evidence type="ECO:0000256" key="5">
    <source>
        <dbReference type="ARBA" id="ARBA00022691"/>
    </source>
</evidence>
<evidence type="ECO:0000313" key="7">
    <source>
        <dbReference type="EMBL" id="KKR74365.1"/>
    </source>
</evidence>
<dbReference type="SUPFAM" id="SSF53335">
    <property type="entry name" value="S-adenosyl-L-methionine-dependent methyltransferases"/>
    <property type="match status" value="1"/>
</dbReference>